<dbReference type="EMBL" id="MN740556">
    <property type="protein sequence ID" value="QHU32977.1"/>
    <property type="molecule type" value="Genomic_DNA"/>
</dbReference>
<accession>A0A6C0LQX0</accession>
<sequence length="339" mass="39788">MICSINDDEWGNEFDEKTVEIISRDFIIEETDSEHFEYLSDSIDIEQINGFEIGHIVIEDIISKNPREMLAFEVIQNECSLAFFIQVMMEDICNTNSLGYQNELNLDKLNDIIIYLKWISDASKVLATRINQNLLSTYQNKFKNMKPTIIRSSYNFCNSYLQCKKFYCRNDIPTCTDHHYVHSLLNFDIESILNFIKHALDTSLKLTSDEINNLYVSIKTICYITKHMAKEIGYIDYITKKKSEFFHRNNPIDFDRKKIPNNSLKQIIDDRNLRRYNDHHFTNVGKKNIRSSKISDKFYSASSIKSGFIKNDKSRKYSNKKNTAKESNNIFSVLVKNEI</sequence>
<protein>
    <submittedName>
        <fullName evidence="1">Uncharacterized protein</fullName>
    </submittedName>
</protein>
<reference evidence="1" key="1">
    <citation type="journal article" date="2020" name="Nature">
        <title>Giant virus diversity and host interactions through global metagenomics.</title>
        <authorList>
            <person name="Schulz F."/>
            <person name="Roux S."/>
            <person name="Paez-Espino D."/>
            <person name="Jungbluth S."/>
            <person name="Walsh D.A."/>
            <person name="Denef V.J."/>
            <person name="McMahon K.D."/>
            <person name="Konstantinidis K.T."/>
            <person name="Eloe-Fadrosh E.A."/>
            <person name="Kyrpides N.C."/>
            <person name="Woyke T."/>
        </authorList>
    </citation>
    <scope>NUCLEOTIDE SEQUENCE</scope>
    <source>
        <strain evidence="1">GVMAG-S-1014582-52</strain>
    </source>
</reference>
<evidence type="ECO:0000313" key="1">
    <source>
        <dbReference type="EMBL" id="QHU32977.1"/>
    </source>
</evidence>
<dbReference type="AlphaFoldDB" id="A0A6C0LQX0"/>
<organism evidence="1">
    <name type="scientific">viral metagenome</name>
    <dbReference type="NCBI Taxonomy" id="1070528"/>
    <lineage>
        <taxon>unclassified sequences</taxon>
        <taxon>metagenomes</taxon>
        <taxon>organismal metagenomes</taxon>
    </lineage>
</organism>
<name>A0A6C0LQX0_9ZZZZ</name>
<proteinExistence type="predicted"/>